<dbReference type="Proteomes" id="UP001652628">
    <property type="component" value="Chromosome 3"/>
</dbReference>
<evidence type="ECO:0000256" key="3">
    <source>
        <dbReference type="ARBA" id="ARBA00022692"/>
    </source>
</evidence>
<reference evidence="10" key="1">
    <citation type="submission" date="2025-08" db="UniProtKB">
        <authorList>
            <consortium name="RefSeq"/>
        </authorList>
    </citation>
    <scope>IDENTIFICATION</scope>
</reference>
<feature type="transmembrane region" description="Helical" evidence="7">
    <location>
        <begin position="423"/>
        <end position="445"/>
    </location>
</feature>
<dbReference type="AlphaFoldDB" id="A0AB40A8T9"/>
<evidence type="ECO:0000256" key="2">
    <source>
        <dbReference type="ARBA" id="ARBA00022475"/>
    </source>
</evidence>
<feature type="transmembrane region" description="Helical" evidence="7">
    <location>
        <begin position="58"/>
        <end position="76"/>
    </location>
</feature>
<protein>
    <submittedName>
        <fullName evidence="10">Glucose transporter type 3</fullName>
    </submittedName>
</protein>
<feature type="transmembrane region" description="Helical" evidence="7">
    <location>
        <begin position="96"/>
        <end position="115"/>
    </location>
</feature>
<feature type="region of interest" description="Disordered" evidence="6">
    <location>
        <begin position="1"/>
        <end position="45"/>
    </location>
</feature>
<dbReference type="PROSITE" id="PS00217">
    <property type="entry name" value="SUGAR_TRANSPORT_2"/>
    <property type="match status" value="1"/>
</dbReference>
<sequence length="509" mass="56783">MKWGNRPSDPEPEPPAAESPRTSRWIRGAAKKPVEKAPSPTQSQPNTISNMGLYKATFYSNIGSFFFGIAVGWSGSVEKSVMEHQSYFFNLSAAEWNGVCILLTLGAALWCVPMGYMVRSCGCRRTILMQLLPNTLGWCLTAFAQSVYMLYAGRFVLGMCGGAHCVAVPIYNAEISTNIKRGAMSVIFQGACICGVFYSFTMSIFLELWLVNFLNLGVLTLGLLQIFMPESPAYYVNRGNIPRAEASLRYLRGKKYDARREIDHLMREPTSSEQDVRQGPTRGFKYKKIRRSLARTLALAVLQKLCGALIFIFYAPNMLTCLNIHREYGSVLAIGVTFGFILCFLLVDRVGRRKLLIFSSSVMVFMSIFLGLYFKIWMFMETEVLPWVALFCISVFVGAYVSGVGSLTWLLNVELIVPAMRPLGCAIACASNWLTAFLVVCWFASHEVKCQPYLFLLFAIIAVIILLFSMVYIPETKGLSSSKIQQRMGGIMNRPTAVTFTSSSDFSDA</sequence>
<comment type="subcellular location">
    <subcellularLocation>
        <location evidence="1">Cell membrane</location>
        <topology evidence="1">Multi-pass membrane protein</topology>
    </subcellularLocation>
</comment>
<keyword evidence="10" id="KW-0813">Transport</keyword>
<evidence type="ECO:0000256" key="7">
    <source>
        <dbReference type="SAM" id="Phobius"/>
    </source>
</evidence>
<dbReference type="InterPro" id="IPR005828">
    <property type="entry name" value="MFS_sugar_transport-like"/>
</dbReference>
<feature type="transmembrane region" description="Helical" evidence="7">
    <location>
        <begin position="355"/>
        <end position="378"/>
    </location>
</feature>
<dbReference type="Pfam" id="PF00083">
    <property type="entry name" value="Sugar_tr"/>
    <property type="match status" value="1"/>
</dbReference>
<keyword evidence="3 7" id="KW-0812">Transmembrane</keyword>
<dbReference type="GO" id="GO:0005886">
    <property type="term" value="C:plasma membrane"/>
    <property type="evidence" value="ECO:0007669"/>
    <property type="project" value="UniProtKB-SubCell"/>
</dbReference>
<dbReference type="PROSITE" id="PS50850">
    <property type="entry name" value="MFS"/>
    <property type="match status" value="1"/>
</dbReference>
<evidence type="ECO:0000256" key="6">
    <source>
        <dbReference type="SAM" id="MobiDB-lite"/>
    </source>
</evidence>
<dbReference type="Gene3D" id="1.20.1250.20">
    <property type="entry name" value="MFS general substrate transporter like domains"/>
    <property type="match status" value="1"/>
</dbReference>
<name>A0AB40A8T9_DROSZ</name>
<keyword evidence="5 7" id="KW-0472">Membrane</keyword>
<feature type="transmembrane region" description="Helical" evidence="7">
    <location>
        <begin position="328"/>
        <end position="348"/>
    </location>
</feature>
<keyword evidence="4 7" id="KW-1133">Transmembrane helix</keyword>
<organism evidence="9 10">
    <name type="scientific">Drosophila suzukii</name>
    <name type="common">Spotted-wing drosophila fruit fly</name>
    <dbReference type="NCBI Taxonomy" id="28584"/>
    <lineage>
        <taxon>Eukaryota</taxon>
        <taxon>Metazoa</taxon>
        <taxon>Ecdysozoa</taxon>
        <taxon>Arthropoda</taxon>
        <taxon>Hexapoda</taxon>
        <taxon>Insecta</taxon>
        <taxon>Pterygota</taxon>
        <taxon>Neoptera</taxon>
        <taxon>Endopterygota</taxon>
        <taxon>Diptera</taxon>
        <taxon>Brachycera</taxon>
        <taxon>Muscomorpha</taxon>
        <taxon>Ephydroidea</taxon>
        <taxon>Drosophilidae</taxon>
        <taxon>Drosophila</taxon>
        <taxon>Sophophora</taxon>
    </lineage>
</organism>
<dbReference type="RefSeq" id="XP_036673763.3">
    <property type="nucleotide sequence ID" value="XM_036817868.3"/>
</dbReference>
<feature type="domain" description="Major facilitator superfamily (MFS) profile" evidence="8">
    <location>
        <begin position="56"/>
        <end position="477"/>
    </location>
</feature>
<keyword evidence="10" id="KW-0762">Sugar transport</keyword>
<dbReference type="SUPFAM" id="SSF103473">
    <property type="entry name" value="MFS general substrate transporter"/>
    <property type="match status" value="1"/>
</dbReference>
<feature type="transmembrane region" description="Helical" evidence="7">
    <location>
        <begin position="127"/>
        <end position="145"/>
    </location>
</feature>
<evidence type="ECO:0000313" key="10">
    <source>
        <dbReference type="RefSeq" id="XP_036673763.3"/>
    </source>
</evidence>
<evidence type="ECO:0000256" key="4">
    <source>
        <dbReference type="ARBA" id="ARBA00022989"/>
    </source>
</evidence>
<dbReference type="InterPro" id="IPR020846">
    <property type="entry name" value="MFS_dom"/>
</dbReference>
<dbReference type="PANTHER" id="PTHR48021">
    <property type="match status" value="1"/>
</dbReference>
<dbReference type="InterPro" id="IPR005829">
    <property type="entry name" value="Sugar_transporter_CS"/>
</dbReference>
<feature type="transmembrane region" description="Helical" evidence="7">
    <location>
        <begin position="208"/>
        <end position="228"/>
    </location>
</feature>
<feature type="transmembrane region" description="Helical" evidence="7">
    <location>
        <begin position="151"/>
        <end position="171"/>
    </location>
</feature>
<dbReference type="InterPro" id="IPR044775">
    <property type="entry name" value="MFS_ERD6/Tret1-like"/>
</dbReference>
<proteinExistence type="predicted"/>
<evidence type="ECO:0000256" key="5">
    <source>
        <dbReference type="ARBA" id="ARBA00023136"/>
    </source>
</evidence>
<dbReference type="GeneID" id="118877790"/>
<dbReference type="InterPro" id="IPR050549">
    <property type="entry name" value="MFS_Trehalose_Transporter"/>
</dbReference>
<accession>A0AB40A8T9</accession>
<dbReference type="CDD" id="cd17358">
    <property type="entry name" value="MFS_GLUT6_8_Class3_like"/>
    <property type="match status" value="1"/>
</dbReference>
<keyword evidence="9" id="KW-1185">Reference proteome</keyword>
<keyword evidence="2" id="KW-1003">Cell membrane</keyword>
<evidence type="ECO:0000313" key="9">
    <source>
        <dbReference type="Proteomes" id="UP001652628"/>
    </source>
</evidence>
<feature type="transmembrane region" description="Helical" evidence="7">
    <location>
        <begin position="292"/>
        <end position="316"/>
    </location>
</feature>
<feature type="transmembrane region" description="Helical" evidence="7">
    <location>
        <begin position="183"/>
        <end position="202"/>
    </location>
</feature>
<evidence type="ECO:0000259" key="8">
    <source>
        <dbReference type="PROSITE" id="PS50850"/>
    </source>
</evidence>
<dbReference type="GO" id="GO:0051119">
    <property type="term" value="F:sugar transmembrane transporter activity"/>
    <property type="evidence" value="ECO:0007669"/>
    <property type="project" value="InterPro"/>
</dbReference>
<feature type="transmembrane region" description="Helical" evidence="7">
    <location>
        <begin position="384"/>
        <end position="411"/>
    </location>
</feature>
<gene>
    <name evidence="10" type="primary">Glut3</name>
</gene>
<evidence type="ECO:0000256" key="1">
    <source>
        <dbReference type="ARBA" id="ARBA00004651"/>
    </source>
</evidence>
<dbReference type="InterPro" id="IPR036259">
    <property type="entry name" value="MFS_trans_sf"/>
</dbReference>
<feature type="transmembrane region" description="Helical" evidence="7">
    <location>
        <begin position="451"/>
        <end position="473"/>
    </location>
</feature>
<dbReference type="PANTHER" id="PTHR48021:SF1">
    <property type="entry name" value="GH07001P-RELATED"/>
    <property type="match status" value="1"/>
</dbReference>